<comment type="similarity">
    <text evidence="5">Belongs to the NAGSA dehydrogenase family. Type 1 subfamily.</text>
</comment>
<dbReference type="PANTHER" id="PTHR32338">
    <property type="entry name" value="N-ACETYL-GAMMA-GLUTAMYL-PHOSPHATE REDUCTASE, CHLOROPLASTIC-RELATED-RELATED"/>
    <property type="match status" value="1"/>
</dbReference>
<keyword evidence="3 5" id="KW-0521">NADP</keyword>
<proteinExistence type="inferred from homology"/>
<keyword evidence="2 5" id="KW-0028">Amino-acid biosynthesis</keyword>
<dbReference type="InterPro" id="IPR000534">
    <property type="entry name" value="Semialdehyde_DH_NAD-bd"/>
</dbReference>
<dbReference type="CDD" id="cd23936">
    <property type="entry name" value="AGPR_C_ARG5_6_like"/>
    <property type="match status" value="1"/>
</dbReference>
<dbReference type="GO" id="GO:0006526">
    <property type="term" value="P:L-arginine biosynthetic process"/>
    <property type="evidence" value="ECO:0007669"/>
    <property type="project" value="UniProtKB-UniRule"/>
</dbReference>
<dbReference type="InterPro" id="IPR000706">
    <property type="entry name" value="AGPR_type-1"/>
</dbReference>
<dbReference type="HAMAP" id="MF_00150">
    <property type="entry name" value="ArgC_type1"/>
    <property type="match status" value="1"/>
</dbReference>
<dbReference type="NCBIfam" id="TIGR01850">
    <property type="entry name" value="argC"/>
    <property type="match status" value="1"/>
</dbReference>
<evidence type="ECO:0000259" key="7">
    <source>
        <dbReference type="SMART" id="SM00859"/>
    </source>
</evidence>
<dbReference type="GO" id="GO:0070401">
    <property type="term" value="F:NADP+ binding"/>
    <property type="evidence" value="ECO:0007669"/>
    <property type="project" value="InterPro"/>
</dbReference>
<dbReference type="RefSeq" id="WP_188159276.1">
    <property type="nucleotide sequence ID" value="NZ_BMGH01000001.1"/>
</dbReference>
<comment type="subcellular location">
    <subcellularLocation>
        <location evidence="5">Cytoplasm</location>
    </subcellularLocation>
</comment>
<dbReference type="GO" id="GO:0005737">
    <property type="term" value="C:cytoplasm"/>
    <property type="evidence" value="ECO:0007669"/>
    <property type="project" value="UniProtKB-SubCell"/>
</dbReference>
<dbReference type="EC" id="1.2.1.38" evidence="5"/>
<comment type="function">
    <text evidence="5">Catalyzes the NADPH-dependent reduction of N-acetyl-5-glutamyl phosphate to yield N-acetyl-L-glutamate 5-semialdehyde.</text>
</comment>
<evidence type="ECO:0000256" key="3">
    <source>
        <dbReference type="ARBA" id="ARBA00022857"/>
    </source>
</evidence>
<feature type="active site" evidence="5 6">
    <location>
        <position position="136"/>
    </location>
</feature>
<keyword evidence="1 5" id="KW-0055">Arginine biosynthesis</keyword>
<evidence type="ECO:0000256" key="2">
    <source>
        <dbReference type="ARBA" id="ARBA00022605"/>
    </source>
</evidence>
<evidence type="ECO:0000313" key="8">
    <source>
        <dbReference type="EMBL" id="GGC95289.1"/>
    </source>
</evidence>
<dbReference type="PROSITE" id="PS01224">
    <property type="entry name" value="ARGC"/>
    <property type="match status" value="1"/>
</dbReference>
<keyword evidence="4 5" id="KW-0560">Oxidoreductase</keyword>
<sequence length="319" mass="33609">MSQTFSIGLIGARGYTGRELLKLIAGHPAFALAFASSRELAGTPVSAMAPEITGVDFEALSPQEAAARRPDACVLALPDGAGAAFVAAFEAAAPDTVLVDLSADYRFDDAWAYGLPELYRQREGLAGARRIANPGCYATAAQLALHPVNQIIEDYPSVFGVSGYSGAGTTPSRKNDTDALAGNLMPYALSGHKHEHEVTRHLRRPIAFTPHVHPAFSGILVTVHARLSQPVSLDAVKALYDEAYAHEPLVQVQDAAPELKDGTGINGAIIGGLTVIEDQRRLVVLCAEDNLLKGAAVQAVQNLNLALGLDELAGITADR</sequence>
<comment type="caution">
    <text evidence="8">The sequence shown here is derived from an EMBL/GenBank/DDBJ whole genome shotgun (WGS) entry which is preliminary data.</text>
</comment>
<dbReference type="InterPro" id="IPR050085">
    <property type="entry name" value="AGPR"/>
</dbReference>
<dbReference type="InterPro" id="IPR023013">
    <property type="entry name" value="AGPR_AS"/>
</dbReference>
<dbReference type="Proteomes" id="UP000613582">
    <property type="component" value="Unassembled WGS sequence"/>
</dbReference>
<evidence type="ECO:0000313" key="9">
    <source>
        <dbReference type="Proteomes" id="UP000613582"/>
    </source>
</evidence>
<dbReference type="AlphaFoldDB" id="A0A8J2V3B7"/>
<protein>
    <recommendedName>
        <fullName evidence="5">N-acetyl-gamma-glutamyl-phosphate reductase</fullName>
        <shortName evidence="5">AGPR</shortName>
        <ecNumber evidence="5">1.2.1.38</ecNumber>
    </recommendedName>
    <alternativeName>
        <fullName evidence="5">N-acetyl-glutamate semialdehyde dehydrogenase</fullName>
        <shortName evidence="5">NAGSA dehydrogenase</shortName>
    </alternativeName>
</protein>
<organism evidence="8 9">
    <name type="scientific">Aquisalinus flavus</name>
    <dbReference type="NCBI Taxonomy" id="1526572"/>
    <lineage>
        <taxon>Bacteria</taxon>
        <taxon>Pseudomonadati</taxon>
        <taxon>Pseudomonadota</taxon>
        <taxon>Alphaproteobacteria</taxon>
        <taxon>Parvularculales</taxon>
        <taxon>Parvularculaceae</taxon>
        <taxon>Aquisalinus</taxon>
    </lineage>
</organism>
<keyword evidence="5" id="KW-0963">Cytoplasm</keyword>
<evidence type="ECO:0000256" key="1">
    <source>
        <dbReference type="ARBA" id="ARBA00022571"/>
    </source>
</evidence>
<dbReference type="CDD" id="cd24149">
    <property type="entry name" value="AGPR_N_ARG5_6_like"/>
    <property type="match status" value="1"/>
</dbReference>
<dbReference type="GO" id="GO:0003942">
    <property type="term" value="F:N-acetyl-gamma-glutamyl-phosphate reductase activity"/>
    <property type="evidence" value="ECO:0007669"/>
    <property type="project" value="UniProtKB-UniRule"/>
</dbReference>
<keyword evidence="9" id="KW-1185">Reference proteome</keyword>
<dbReference type="Pfam" id="PF01118">
    <property type="entry name" value="Semialdhyde_dh"/>
    <property type="match status" value="1"/>
</dbReference>
<dbReference type="GO" id="GO:0051287">
    <property type="term" value="F:NAD binding"/>
    <property type="evidence" value="ECO:0007669"/>
    <property type="project" value="InterPro"/>
</dbReference>
<dbReference type="EMBL" id="BMGH01000001">
    <property type="protein sequence ID" value="GGC95289.1"/>
    <property type="molecule type" value="Genomic_DNA"/>
</dbReference>
<name>A0A8J2V3B7_9PROT</name>
<reference evidence="8" key="2">
    <citation type="submission" date="2020-09" db="EMBL/GenBank/DDBJ databases">
        <authorList>
            <person name="Sun Q."/>
            <person name="Zhou Y."/>
        </authorList>
    </citation>
    <scope>NUCLEOTIDE SEQUENCE</scope>
    <source>
        <strain evidence="8">CGMCC 1.12921</strain>
    </source>
</reference>
<evidence type="ECO:0000256" key="5">
    <source>
        <dbReference type="HAMAP-Rule" id="MF_00150"/>
    </source>
</evidence>
<dbReference type="Gene3D" id="3.30.360.10">
    <property type="entry name" value="Dihydrodipicolinate Reductase, domain 2"/>
    <property type="match status" value="1"/>
</dbReference>
<evidence type="ECO:0000256" key="4">
    <source>
        <dbReference type="ARBA" id="ARBA00023002"/>
    </source>
</evidence>
<gene>
    <name evidence="5 8" type="primary">argC</name>
    <name evidence="8" type="ORF">GCM10011342_00120</name>
</gene>
<dbReference type="SUPFAM" id="SSF55347">
    <property type="entry name" value="Glyceraldehyde-3-phosphate dehydrogenase-like, C-terminal domain"/>
    <property type="match status" value="1"/>
</dbReference>
<reference evidence="8" key="1">
    <citation type="journal article" date="2014" name="Int. J. Syst. Evol. Microbiol.">
        <title>Complete genome sequence of Corynebacterium casei LMG S-19264T (=DSM 44701T), isolated from a smear-ripened cheese.</title>
        <authorList>
            <consortium name="US DOE Joint Genome Institute (JGI-PGF)"/>
            <person name="Walter F."/>
            <person name="Albersmeier A."/>
            <person name="Kalinowski J."/>
            <person name="Ruckert C."/>
        </authorList>
    </citation>
    <scope>NUCLEOTIDE SEQUENCE</scope>
    <source>
        <strain evidence="8">CGMCC 1.12921</strain>
    </source>
</reference>
<dbReference type="Pfam" id="PF22698">
    <property type="entry name" value="Semialdhyde_dhC_1"/>
    <property type="match status" value="1"/>
</dbReference>
<evidence type="ECO:0000256" key="6">
    <source>
        <dbReference type="PROSITE-ProRule" id="PRU10010"/>
    </source>
</evidence>
<feature type="domain" description="Semialdehyde dehydrogenase NAD-binding" evidence="7">
    <location>
        <begin position="6"/>
        <end position="126"/>
    </location>
</feature>
<dbReference type="InterPro" id="IPR036291">
    <property type="entry name" value="NAD(P)-bd_dom_sf"/>
</dbReference>
<accession>A0A8J2V3B7</accession>
<dbReference type="UniPathway" id="UPA00068">
    <property type="reaction ID" value="UER00108"/>
</dbReference>
<dbReference type="PANTHER" id="PTHR32338:SF10">
    <property type="entry name" value="N-ACETYL-GAMMA-GLUTAMYL-PHOSPHATE REDUCTASE, CHLOROPLASTIC-RELATED"/>
    <property type="match status" value="1"/>
</dbReference>
<dbReference type="SUPFAM" id="SSF51735">
    <property type="entry name" value="NAD(P)-binding Rossmann-fold domains"/>
    <property type="match status" value="1"/>
</dbReference>
<comment type="pathway">
    <text evidence="5">Amino-acid biosynthesis; L-arginine biosynthesis; N(2)-acetyl-L-ornithine from L-glutamate: step 3/4.</text>
</comment>
<dbReference type="InterPro" id="IPR058924">
    <property type="entry name" value="AGPR_dimerisation_dom"/>
</dbReference>
<dbReference type="SMART" id="SM00859">
    <property type="entry name" value="Semialdhyde_dh"/>
    <property type="match status" value="1"/>
</dbReference>
<comment type="catalytic activity">
    <reaction evidence="5">
        <text>N-acetyl-L-glutamate 5-semialdehyde + phosphate + NADP(+) = N-acetyl-L-glutamyl 5-phosphate + NADPH + H(+)</text>
        <dbReference type="Rhea" id="RHEA:21588"/>
        <dbReference type="ChEBI" id="CHEBI:15378"/>
        <dbReference type="ChEBI" id="CHEBI:29123"/>
        <dbReference type="ChEBI" id="CHEBI:43474"/>
        <dbReference type="ChEBI" id="CHEBI:57783"/>
        <dbReference type="ChEBI" id="CHEBI:57936"/>
        <dbReference type="ChEBI" id="CHEBI:58349"/>
        <dbReference type="EC" id="1.2.1.38"/>
    </reaction>
</comment>
<dbReference type="Gene3D" id="3.40.50.720">
    <property type="entry name" value="NAD(P)-binding Rossmann-like Domain"/>
    <property type="match status" value="1"/>
</dbReference>